<dbReference type="CDD" id="cd07114">
    <property type="entry name" value="ALDH_DhaS"/>
    <property type="match status" value="1"/>
</dbReference>
<dbReference type="AlphaFoldDB" id="A0A239HLA1"/>
<dbReference type="Gene3D" id="3.40.605.10">
    <property type="entry name" value="Aldehyde Dehydrogenase, Chain A, domain 1"/>
    <property type="match status" value="1"/>
</dbReference>
<evidence type="ECO:0000256" key="1">
    <source>
        <dbReference type="ARBA" id="ARBA00009986"/>
    </source>
</evidence>
<dbReference type="Pfam" id="PF00171">
    <property type="entry name" value="Aldedh"/>
    <property type="match status" value="1"/>
</dbReference>
<evidence type="ECO:0000256" key="3">
    <source>
        <dbReference type="PROSITE-ProRule" id="PRU10007"/>
    </source>
</evidence>
<dbReference type="InterPro" id="IPR029510">
    <property type="entry name" value="Ald_DH_CS_GLU"/>
</dbReference>
<keyword evidence="2 4" id="KW-0560">Oxidoreductase</keyword>
<evidence type="ECO:0000313" key="9">
    <source>
        <dbReference type="Proteomes" id="UP000199693"/>
    </source>
</evidence>
<comment type="similarity">
    <text evidence="1 4">Belongs to the aldehyde dehydrogenase family.</text>
</comment>
<dbReference type="InterPro" id="IPR016163">
    <property type="entry name" value="Ald_DH_C"/>
</dbReference>
<dbReference type="EMBL" id="FNEC01000040">
    <property type="protein sequence ID" value="SDK50273.1"/>
    <property type="molecule type" value="Genomic_DNA"/>
</dbReference>
<dbReference type="Proteomes" id="UP000198309">
    <property type="component" value="Unassembled WGS sequence"/>
</dbReference>
<dbReference type="InterPro" id="IPR016162">
    <property type="entry name" value="Ald_DH_N"/>
</dbReference>
<dbReference type="InterPro" id="IPR016160">
    <property type="entry name" value="Ald_DH_CS_CYS"/>
</dbReference>
<dbReference type="GO" id="GO:0016620">
    <property type="term" value="F:oxidoreductase activity, acting on the aldehyde or oxo group of donors, NAD or NADP as acceptor"/>
    <property type="evidence" value="ECO:0007669"/>
    <property type="project" value="InterPro"/>
</dbReference>
<accession>A0A239HLA1</accession>
<dbReference type="InterPro" id="IPR016161">
    <property type="entry name" value="Ald_DH/histidinol_DH"/>
</dbReference>
<dbReference type="SUPFAM" id="SSF53720">
    <property type="entry name" value="ALDH-like"/>
    <property type="match status" value="1"/>
</dbReference>
<evidence type="ECO:0000256" key="2">
    <source>
        <dbReference type="ARBA" id="ARBA00023002"/>
    </source>
</evidence>
<dbReference type="RefSeq" id="WP_089391076.1">
    <property type="nucleotide sequence ID" value="NZ_FNEC01000040.1"/>
</dbReference>
<evidence type="ECO:0000256" key="4">
    <source>
        <dbReference type="RuleBase" id="RU003345"/>
    </source>
</evidence>
<dbReference type="PANTHER" id="PTHR11699">
    <property type="entry name" value="ALDEHYDE DEHYDROGENASE-RELATED"/>
    <property type="match status" value="1"/>
</dbReference>
<reference evidence="7 8" key="2">
    <citation type="submission" date="2017-06" db="EMBL/GenBank/DDBJ databases">
        <authorList>
            <person name="Varghese N."/>
            <person name="Submissions S."/>
        </authorList>
    </citation>
    <scope>NUCLEOTIDE SEQUENCE [LARGE SCALE GENOMIC DNA]</scope>
    <source>
        <strain evidence="7 8">RLD-1</strain>
    </source>
</reference>
<dbReference type="EMBL" id="FZPC01000007">
    <property type="protein sequence ID" value="SNS82110.1"/>
    <property type="molecule type" value="Genomic_DNA"/>
</dbReference>
<dbReference type="FunFam" id="3.40.605.10:FF:000007">
    <property type="entry name" value="NAD/NADP-dependent betaine aldehyde dehydrogenase"/>
    <property type="match status" value="1"/>
</dbReference>
<dbReference type="PROSITE" id="PS00687">
    <property type="entry name" value="ALDEHYDE_DEHYDR_GLU"/>
    <property type="match status" value="1"/>
</dbReference>
<organism evidence="6 9">
    <name type="scientific">Pseudomonas delhiensis</name>
    <dbReference type="NCBI Taxonomy" id="366289"/>
    <lineage>
        <taxon>Bacteria</taxon>
        <taxon>Pseudomonadati</taxon>
        <taxon>Pseudomonadota</taxon>
        <taxon>Gammaproteobacteria</taxon>
        <taxon>Pseudomonadales</taxon>
        <taxon>Pseudomonadaceae</taxon>
        <taxon>Pseudomonas</taxon>
    </lineage>
</organism>
<name>A0A239HLA1_9PSED</name>
<sequence length="493" mass="53076">MTLARFQMCIDGQWLDALSGKTFESLDPSSAQPWALLPDAAEEDVERAVQAAQKAFENPAWRKLSATARGKLLRRLGDLIAENREHLAQLESRDNGKLIRETRGQVGYLPEFFHYTAGLADKLEGGTLPIDKPDMFAYTVHEPLGVVAGIIPWNSPLYLTAIKLAPALAAGNTIVLKPSEHASATILELARLALEAGFPAGVVNVVTGFGPSTGAALTRHPLVRKIAFTGGAATARHVVRSSAENFAKLSLELGGKSPNIIFADADLDSAINGVVAGIYAATGQSCVAGSRLLVQREIYDEFVARLIERARRIRIGNPQEDASEMGPMATAQQLAVVEGLVAAAKAEGARLLMGGKRPEGQGEGWYYEPTLFACDSHSMRIMQEEVFGPVASVIPFDDEAEALALANDSQYGLAAGIWTRDLGRAHRLARDVRSGIIWVNTYRAVSAMAPIGGFHQSGYGRESGIDSVLAYTELKTVWINLSQAPMPDPFVMR</sequence>
<dbReference type="Proteomes" id="UP000199693">
    <property type="component" value="Unassembled WGS sequence"/>
</dbReference>
<dbReference type="PROSITE" id="PS00070">
    <property type="entry name" value="ALDEHYDE_DEHYDR_CYS"/>
    <property type="match status" value="1"/>
</dbReference>
<proteinExistence type="inferred from homology"/>
<feature type="active site" evidence="3">
    <location>
        <position position="252"/>
    </location>
</feature>
<evidence type="ECO:0000259" key="5">
    <source>
        <dbReference type="Pfam" id="PF00171"/>
    </source>
</evidence>
<evidence type="ECO:0000313" key="6">
    <source>
        <dbReference type="EMBL" id="SDK50273.1"/>
    </source>
</evidence>
<feature type="domain" description="Aldehyde dehydrogenase" evidence="5">
    <location>
        <begin position="14"/>
        <end position="477"/>
    </location>
</feature>
<gene>
    <name evidence="6" type="ORF">SAMN05216189_104028</name>
    <name evidence="7" type="ORF">SAMN06295949_107176</name>
</gene>
<evidence type="ECO:0000313" key="7">
    <source>
        <dbReference type="EMBL" id="SNS82110.1"/>
    </source>
</evidence>
<dbReference type="Gene3D" id="3.40.309.10">
    <property type="entry name" value="Aldehyde Dehydrogenase, Chain A, domain 2"/>
    <property type="match status" value="1"/>
</dbReference>
<keyword evidence="8" id="KW-1185">Reference proteome</keyword>
<dbReference type="FunFam" id="3.40.309.10:FF:000012">
    <property type="entry name" value="Betaine aldehyde dehydrogenase"/>
    <property type="match status" value="1"/>
</dbReference>
<reference evidence="6 9" key="1">
    <citation type="submission" date="2016-10" db="EMBL/GenBank/DDBJ databases">
        <authorList>
            <person name="de Groot N.N."/>
        </authorList>
    </citation>
    <scope>NUCLEOTIDE SEQUENCE [LARGE SCALE GENOMIC DNA]</scope>
    <source>
        <strain evidence="6 9">CCM 7361</strain>
    </source>
</reference>
<dbReference type="InterPro" id="IPR015590">
    <property type="entry name" value="Aldehyde_DH_dom"/>
</dbReference>
<protein>
    <submittedName>
        <fullName evidence="6">Aldehyde dehydrogenase (Acceptor)</fullName>
    </submittedName>
</protein>
<evidence type="ECO:0000313" key="8">
    <source>
        <dbReference type="Proteomes" id="UP000198309"/>
    </source>
</evidence>